<evidence type="ECO:0000313" key="1">
    <source>
        <dbReference type="EMBL" id="PVH29889.1"/>
    </source>
</evidence>
<dbReference type="RefSeq" id="WP_116557780.1">
    <property type="nucleotide sequence ID" value="NZ_QDKM01000002.1"/>
</dbReference>
<reference evidence="1 2" key="1">
    <citation type="submission" date="2018-04" db="EMBL/GenBank/DDBJ databases">
        <title>Pararhodobacter oceanense sp. nov., isolated from marine intertidal sediment.</title>
        <authorList>
            <person name="Wang X.-L."/>
            <person name="Du Z.-J."/>
        </authorList>
    </citation>
    <scope>NUCLEOTIDE SEQUENCE [LARGE SCALE GENOMIC DNA]</scope>
    <source>
        <strain evidence="1 2">AM505</strain>
    </source>
</reference>
<dbReference type="Proteomes" id="UP000245911">
    <property type="component" value="Unassembled WGS sequence"/>
</dbReference>
<dbReference type="OrthoDB" id="7856862at2"/>
<gene>
    <name evidence="1" type="ORF">DDE20_07280</name>
</gene>
<protein>
    <submittedName>
        <fullName evidence="1">Uncharacterized protein</fullName>
    </submittedName>
</protein>
<dbReference type="EMBL" id="QDKM01000002">
    <property type="protein sequence ID" value="PVH29889.1"/>
    <property type="molecule type" value="Genomic_DNA"/>
</dbReference>
<proteinExistence type="predicted"/>
<accession>A0A2T8HWT3</accession>
<dbReference type="InterPro" id="IPR054233">
    <property type="entry name" value="DUF6958"/>
</dbReference>
<organism evidence="1 2">
    <name type="scientific">Pararhodobacter oceanensis</name>
    <dbReference type="NCBI Taxonomy" id="2172121"/>
    <lineage>
        <taxon>Bacteria</taxon>
        <taxon>Pseudomonadati</taxon>
        <taxon>Pseudomonadota</taxon>
        <taxon>Alphaproteobacteria</taxon>
        <taxon>Rhodobacterales</taxon>
        <taxon>Paracoccaceae</taxon>
        <taxon>Pararhodobacter</taxon>
    </lineage>
</organism>
<name>A0A2T8HWT3_9RHOB</name>
<evidence type="ECO:0000313" key="2">
    <source>
        <dbReference type="Proteomes" id="UP000245911"/>
    </source>
</evidence>
<dbReference type="AlphaFoldDB" id="A0A2T8HWT3"/>
<keyword evidence="2" id="KW-1185">Reference proteome</keyword>
<dbReference type="Pfam" id="PF22278">
    <property type="entry name" value="DUF6958"/>
    <property type="match status" value="1"/>
</dbReference>
<sequence length="100" mass="11055">MGKTDDGKIEVRNINAPDHITRVDRAKYEAMKTALLGVLPADPPGLTAAEAKAALLPHLSPEHFPGGAKSGWWMKCVQLDLEARAVIKRAETKPLRFWRL</sequence>
<comment type="caution">
    <text evidence="1">The sequence shown here is derived from an EMBL/GenBank/DDBJ whole genome shotgun (WGS) entry which is preliminary data.</text>
</comment>